<dbReference type="Gene3D" id="1.10.10.10">
    <property type="entry name" value="Winged helix-like DNA-binding domain superfamily/Winged helix DNA-binding domain"/>
    <property type="match status" value="1"/>
</dbReference>
<evidence type="ECO:0000256" key="4">
    <source>
        <dbReference type="ARBA" id="ARBA00023125"/>
    </source>
</evidence>
<name>A0A7H1BC13_9ACTN</name>
<dbReference type="InterPro" id="IPR036388">
    <property type="entry name" value="WH-like_DNA-bd_sf"/>
</dbReference>
<dbReference type="InterPro" id="IPR001789">
    <property type="entry name" value="Sig_transdc_resp-reg_receiver"/>
</dbReference>
<evidence type="ECO:0000313" key="11">
    <source>
        <dbReference type="Proteomes" id="UP000516428"/>
    </source>
</evidence>
<proteinExistence type="predicted"/>
<evidence type="ECO:0000259" key="9">
    <source>
        <dbReference type="PROSITE" id="PS51755"/>
    </source>
</evidence>
<dbReference type="Proteomes" id="UP000516428">
    <property type="component" value="Chromosome"/>
</dbReference>
<dbReference type="RefSeq" id="WP_188338952.1">
    <property type="nucleotide sequence ID" value="NZ_CP061281.1"/>
</dbReference>
<dbReference type="CDD" id="cd00383">
    <property type="entry name" value="trans_reg_C"/>
    <property type="match status" value="1"/>
</dbReference>
<evidence type="ECO:0000256" key="7">
    <source>
        <dbReference type="PROSITE-ProRule" id="PRU01091"/>
    </source>
</evidence>
<keyword evidence="5" id="KW-0804">Transcription</keyword>
<organism evidence="10 11">
    <name type="scientific">Streptomyces xanthii</name>
    <dbReference type="NCBI Taxonomy" id="2768069"/>
    <lineage>
        <taxon>Bacteria</taxon>
        <taxon>Bacillati</taxon>
        <taxon>Actinomycetota</taxon>
        <taxon>Actinomycetes</taxon>
        <taxon>Kitasatosporales</taxon>
        <taxon>Streptomycetaceae</taxon>
        <taxon>Streptomyces</taxon>
    </lineage>
</organism>
<dbReference type="SUPFAM" id="SSF52172">
    <property type="entry name" value="CheY-like"/>
    <property type="match status" value="1"/>
</dbReference>
<evidence type="ECO:0000256" key="1">
    <source>
        <dbReference type="ARBA" id="ARBA00022553"/>
    </source>
</evidence>
<sequence length="238" mass="26681">MTATGRALPLLLVATPADAPPHVLTTLRDPRFTYRMVHTGQDALRDLYRYRPDLLLLSLRLRDPGPWDVLQRVREMTEDLRVMALDRTYRERTALRALEAGADDLLWLDVPLPFAKALILARLRRAMPADPAAQLLDDGVLRLDLLTREASLSGTFVPLTALEFDLLFALAFNAGQVLTPEQLLARAWRSRPGGDPTKVKHAVLRLRRSITHATGQDAPVETVRGVGYRYVPPRPARS</sequence>
<dbReference type="PANTHER" id="PTHR48111:SF1">
    <property type="entry name" value="TWO-COMPONENT RESPONSE REGULATOR ORR33"/>
    <property type="match status" value="1"/>
</dbReference>
<gene>
    <name evidence="10" type="ORF">IAG42_23605</name>
</gene>
<dbReference type="EMBL" id="CP061281">
    <property type="protein sequence ID" value="QNS06268.1"/>
    <property type="molecule type" value="Genomic_DNA"/>
</dbReference>
<dbReference type="InterPro" id="IPR011006">
    <property type="entry name" value="CheY-like_superfamily"/>
</dbReference>
<evidence type="ECO:0000256" key="6">
    <source>
        <dbReference type="PROSITE-ProRule" id="PRU00169"/>
    </source>
</evidence>
<dbReference type="PANTHER" id="PTHR48111">
    <property type="entry name" value="REGULATOR OF RPOS"/>
    <property type="match status" value="1"/>
</dbReference>
<reference evidence="10 11" key="1">
    <citation type="submission" date="2020-09" db="EMBL/GenBank/DDBJ databases">
        <title>A novel species.</title>
        <authorList>
            <person name="Gao J."/>
        </authorList>
    </citation>
    <scope>NUCLEOTIDE SEQUENCE [LARGE SCALE GENOMIC DNA]</scope>
    <source>
        <strain evidence="10 11">CRXT-Y-14</strain>
    </source>
</reference>
<dbReference type="KEGG" id="sxn:IAG42_23605"/>
<evidence type="ECO:0000256" key="3">
    <source>
        <dbReference type="ARBA" id="ARBA00023015"/>
    </source>
</evidence>
<dbReference type="SMART" id="SM00862">
    <property type="entry name" value="Trans_reg_C"/>
    <property type="match status" value="1"/>
</dbReference>
<dbReference type="GO" id="GO:0032993">
    <property type="term" value="C:protein-DNA complex"/>
    <property type="evidence" value="ECO:0007669"/>
    <property type="project" value="TreeGrafter"/>
</dbReference>
<dbReference type="GO" id="GO:0000156">
    <property type="term" value="F:phosphorelay response regulator activity"/>
    <property type="evidence" value="ECO:0007669"/>
    <property type="project" value="TreeGrafter"/>
</dbReference>
<dbReference type="AlphaFoldDB" id="A0A7H1BC13"/>
<dbReference type="GO" id="GO:0000976">
    <property type="term" value="F:transcription cis-regulatory region binding"/>
    <property type="evidence" value="ECO:0007669"/>
    <property type="project" value="TreeGrafter"/>
</dbReference>
<dbReference type="PROSITE" id="PS51755">
    <property type="entry name" value="OMPR_PHOB"/>
    <property type="match status" value="1"/>
</dbReference>
<keyword evidence="11" id="KW-1185">Reference proteome</keyword>
<evidence type="ECO:0000256" key="5">
    <source>
        <dbReference type="ARBA" id="ARBA00023163"/>
    </source>
</evidence>
<keyword evidence="3" id="KW-0805">Transcription regulation</keyword>
<evidence type="ECO:0000313" key="10">
    <source>
        <dbReference type="EMBL" id="QNS06268.1"/>
    </source>
</evidence>
<keyword evidence="1" id="KW-0597">Phosphoprotein</keyword>
<dbReference type="PROSITE" id="PS50110">
    <property type="entry name" value="RESPONSE_REGULATORY"/>
    <property type="match status" value="1"/>
</dbReference>
<dbReference type="InterPro" id="IPR039420">
    <property type="entry name" value="WalR-like"/>
</dbReference>
<feature type="domain" description="Response regulatory" evidence="8">
    <location>
        <begin position="9"/>
        <end position="123"/>
    </location>
</feature>
<dbReference type="Pfam" id="PF00486">
    <property type="entry name" value="Trans_reg_C"/>
    <property type="match status" value="1"/>
</dbReference>
<evidence type="ECO:0000259" key="8">
    <source>
        <dbReference type="PROSITE" id="PS50110"/>
    </source>
</evidence>
<dbReference type="InterPro" id="IPR016032">
    <property type="entry name" value="Sig_transdc_resp-reg_C-effctor"/>
</dbReference>
<feature type="DNA-binding region" description="OmpR/PhoB-type" evidence="7">
    <location>
        <begin position="133"/>
        <end position="232"/>
    </location>
</feature>
<feature type="domain" description="OmpR/PhoB-type" evidence="9">
    <location>
        <begin position="133"/>
        <end position="232"/>
    </location>
</feature>
<dbReference type="GO" id="GO:0005829">
    <property type="term" value="C:cytosol"/>
    <property type="evidence" value="ECO:0007669"/>
    <property type="project" value="TreeGrafter"/>
</dbReference>
<comment type="caution">
    <text evidence="6">Lacks conserved residue(s) required for the propagation of feature annotation.</text>
</comment>
<dbReference type="GO" id="GO:0006355">
    <property type="term" value="P:regulation of DNA-templated transcription"/>
    <property type="evidence" value="ECO:0007669"/>
    <property type="project" value="InterPro"/>
</dbReference>
<accession>A0A7H1BC13</accession>
<protein>
    <submittedName>
        <fullName evidence="10">Response regulator transcription factor</fullName>
    </submittedName>
</protein>
<dbReference type="SUPFAM" id="SSF46894">
    <property type="entry name" value="C-terminal effector domain of the bipartite response regulators"/>
    <property type="match status" value="1"/>
</dbReference>
<keyword evidence="2" id="KW-0902">Two-component regulatory system</keyword>
<dbReference type="Gene3D" id="3.40.50.2300">
    <property type="match status" value="1"/>
</dbReference>
<dbReference type="InterPro" id="IPR001867">
    <property type="entry name" value="OmpR/PhoB-type_DNA-bd"/>
</dbReference>
<evidence type="ECO:0000256" key="2">
    <source>
        <dbReference type="ARBA" id="ARBA00023012"/>
    </source>
</evidence>
<keyword evidence="4 7" id="KW-0238">DNA-binding</keyword>